<feature type="non-terminal residue" evidence="9">
    <location>
        <position position="77"/>
    </location>
</feature>
<dbReference type="GO" id="GO:0005788">
    <property type="term" value="C:endoplasmic reticulum lumen"/>
    <property type="evidence" value="ECO:0007669"/>
    <property type="project" value="UniProtKB-SubCell"/>
</dbReference>
<reference evidence="9 10" key="1">
    <citation type="journal article" date="2018" name="Front. Plant Sci.">
        <title>Red Clover (Trifolium pratense) and Zigzag Clover (T. medium) - A Picture of Genomic Similarities and Differences.</title>
        <authorList>
            <person name="Dluhosova J."/>
            <person name="Istvanek J."/>
            <person name="Nedelnik J."/>
            <person name="Repkova J."/>
        </authorList>
    </citation>
    <scope>NUCLEOTIDE SEQUENCE [LARGE SCALE GENOMIC DNA]</scope>
    <source>
        <strain evidence="10">cv. 10/8</strain>
        <tissue evidence="9">Leaf</tissue>
    </source>
</reference>
<comment type="similarity">
    <text evidence="3">Belongs to the protein disulfide isomerase family.</text>
</comment>
<organism evidence="9 10">
    <name type="scientific">Trifolium medium</name>
    <dbReference type="NCBI Taxonomy" id="97028"/>
    <lineage>
        <taxon>Eukaryota</taxon>
        <taxon>Viridiplantae</taxon>
        <taxon>Streptophyta</taxon>
        <taxon>Embryophyta</taxon>
        <taxon>Tracheophyta</taxon>
        <taxon>Spermatophyta</taxon>
        <taxon>Magnoliopsida</taxon>
        <taxon>eudicotyledons</taxon>
        <taxon>Gunneridae</taxon>
        <taxon>Pentapetalae</taxon>
        <taxon>rosids</taxon>
        <taxon>fabids</taxon>
        <taxon>Fabales</taxon>
        <taxon>Fabaceae</taxon>
        <taxon>Papilionoideae</taxon>
        <taxon>50 kb inversion clade</taxon>
        <taxon>NPAAA clade</taxon>
        <taxon>Hologalegina</taxon>
        <taxon>IRL clade</taxon>
        <taxon>Trifolieae</taxon>
        <taxon>Trifolium</taxon>
    </lineage>
</organism>
<dbReference type="Pfam" id="PF00085">
    <property type="entry name" value="Thioredoxin"/>
    <property type="match status" value="1"/>
</dbReference>
<dbReference type="EMBL" id="LXQA010398031">
    <property type="protein sequence ID" value="MCI49224.1"/>
    <property type="molecule type" value="Genomic_DNA"/>
</dbReference>
<evidence type="ECO:0000256" key="5">
    <source>
        <dbReference type="ARBA" id="ARBA00022824"/>
    </source>
</evidence>
<feature type="non-terminal residue" evidence="9">
    <location>
        <position position="1"/>
    </location>
</feature>
<keyword evidence="7" id="KW-0676">Redox-active center</keyword>
<evidence type="ECO:0000256" key="1">
    <source>
        <dbReference type="ARBA" id="ARBA00001182"/>
    </source>
</evidence>
<keyword evidence="5" id="KW-0256">Endoplasmic reticulum</keyword>
<dbReference type="EC" id="5.3.4.1" evidence="4"/>
<dbReference type="CDD" id="cd02961">
    <property type="entry name" value="PDI_a_family"/>
    <property type="match status" value="1"/>
</dbReference>
<evidence type="ECO:0000313" key="10">
    <source>
        <dbReference type="Proteomes" id="UP000265520"/>
    </source>
</evidence>
<accession>A0A392SM04</accession>
<comment type="catalytic activity">
    <reaction evidence="1">
        <text>Catalyzes the rearrangement of -S-S- bonds in proteins.</text>
        <dbReference type="EC" id="5.3.4.1"/>
    </reaction>
</comment>
<dbReference type="AlphaFoldDB" id="A0A392SM04"/>
<dbReference type="GO" id="GO:0034976">
    <property type="term" value="P:response to endoplasmic reticulum stress"/>
    <property type="evidence" value="ECO:0007669"/>
    <property type="project" value="TreeGrafter"/>
</dbReference>
<comment type="subcellular location">
    <subcellularLocation>
        <location evidence="2">Endoplasmic reticulum lumen</location>
    </subcellularLocation>
</comment>
<evidence type="ECO:0000259" key="8">
    <source>
        <dbReference type="Pfam" id="PF00085"/>
    </source>
</evidence>
<sequence>YEKAASILRSHETPIVLAKVDANEEKNRDLASEYDVKGFPTIKILRNGGNYVQEYKGPREADGIVEYLKKQSGPAST</sequence>
<dbReference type="InterPro" id="IPR036249">
    <property type="entry name" value="Thioredoxin-like_sf"/>
</dbReference>
<evidence type="ECO:0000256" key="2">
    <source>
        <dbReference type="ARBA" id="ARBA00004319"/>
    </source>
</evidence>
<evidence type="ECO:0000256" key="3">
    <source>
        <dbReference type="ARBA" id="ARBA00006347"/>
    </source>
</evidence>
<dbReference type="Gene3D" id="3.40.30.10">
    <property type="entry name" value="Glutaredoxin"/>
    <property type="match status" value="1"/>
</dbReference>
<dbReference type="InterPro" id="IPR013766">
    <property type="entry name" value="Thioredoxin_domain"/>
</dbReference>
<dbReference type="GO" id="GO:0003756">
    <property type="term" value="F:protein disulfide isomerase activity"/>
    <property type="evidence" value="ECO:0007669"/>
    <property type="project" value="UniProtKB-EC"/>
</dbReference>
<dbReference type="GO" id="GO:0006457">
    <property type="term" value="P:protein folding"/>
    <property type="evidence" value="ECO:0007669"/>
    <property type="project" value="TreeGrafter"/>
</dbReference>
<feature type="domain" description="Thioredoxin" evidence="8">
    <location>
        <begin position="5"/>
        <end position="70"/>
    </location>
</feature>
<evidence type="ECO:0000313" key="9">
    <source>
        <dbReference type="EMBL" id="MCI49224.1"/>
    </source>
</evidence>
<keyword evidence="10" id="KW-1185">Reference proteome</keyword>
<comment type="caution">
    <text evidence="9">The sequence shown here is derived from an EMBL/GenBank/DDBJ whole genome shotgun (WGS) entry which is preliminary data.</text>
</comment>
<evidence type="ECO:0000256" key="4">
    <source>
        <dbReference type="ARBA" id="ARBA00012723"/>
    </source>
</evidence>
<evidence type="ECO:0000256" key="6">
    <source>
        <dbReference type="ARBA" id="ARBA00023235"/>
    </source>
</evidence>
<dbReference type="SUPFAM" id="SSF52833">
    <property type="entry name" value="Thioredoxin-like"/>
    <property type="match status" value="1"/>
</dbReference>
<name>A0A392SM04_9FABA</name>
<protein>
    <recommendedName>
        <fullName evidence="4">protein disulfide-isomerase</fullName>
        <ecNumber evidence="4">5.3.4.1</ecNumber>
    </recommendedName>
</protein>
<dbReference type="PANTHER" id="PTHR18929">
    <property type="entry name" value="PROTEIN DISULFIDE ISOMERASE"/>
    <property type="match status" value="1"/>
</dbReference>
<dbReference type="Proteomes" id="UP000265520">
    <property type="component" value="Unassembled WGS sequence"/>
</dbReference>
<proteinExistence type="inferred from homology"/>
<evidence type="ECO:0000256" key="7">
    <source>
        <dbReference type="ARBA" id="ARBA00023284"/>
    </source>
</evidence>
<dbReference type="PANTHER" id="PTHR18929:SF132">
    <property type="entry name" value="PROTEIN DISULFIDE-ISOMERASE A3"/>
    <property type="match status" value="1"/>
</dbReference>
<keyword evidence="6 9" id="KW-0413">Isomerase</keyword>